<name>A0AAW2Z4K9_9EUKA</name>
<evidence type="ECO:0000259" key="7">
    <source>
        <dbReference type="Pfam" id="PF00082"/>
    </source>
</evidence>
<dbReference type="PROSITE" id="PS00137">
    <property type="entry name" value="SUBTILASE_HIS"/>
    <property type="match status" value="1"/>
</dbReference>
<keyword evidence="4" id="KW-0720">Serine protease</keyword>
<dbReference type="InterPro" id="IPR022398">
    <property type="entry name" value="Peptidase_S8_His-AS"/>
</dbReference>
<evidence type="ECO:0000256" key="5">
    <source>
        <dbReference type="PROSITE-ProRule" id="PRU01240"/>
    </source>
</evidence>
<accession>A0AAW2Z4K9</accession>
<dbReference type="AlphaFoldDB" id="A0AAW2Z4K9"/>
<feature type="signal peptide" evidence="6">
    <location>
        <begin position="1"/>
        <end position="19"/>
    </location>
</feature>
<dbReference type="EMBL" id="JAOPGA020001068">
    <property type="protein sequence ID" value="KAL0484773.1"/>
    <property type="molecule type" value="Genomic_DNA"/>
</dbReference>
<keyword evidence="9" id="KW-1185">Reference proteome</keyword>
<dbReference type="Proteomes" id="UP001431209">
    <property type="component" value="Unassembled WGS sequence"/>
</dbReference>
<dbReference type="InterPro" id="IPR000209">
    <property type="entry name" value="Peptidase_S8/S53_dom"/>
</dbReference>
<dbReference type="Gene3D" id="3.40.50.200">
    <property type="entry name" value="Peptidase S8/S53 domain"/>
    <property type="match status" value="1"/>
</dbReference>
<dbReference type="InterPro" id="IPR050131">
    <property type="entry name" value="Peptidase_S8_subtilisin-like"/>
</dbReference>
<dbReference type="GO" id="GO:0006508">
    <property type="term" value="P:proteolysis"/>
    <property type="evidence" value="ECO:0007669"/>
    <property type="project" value="UniProtKB-KW"/>
</dbReference>
<evidence type="ECO:0000256" key="2">
    <source>
        <dbReference type="ARBA" id="ARBA00022670"/>
    </source>
</evidence>
<evidence type="ECO:0000313" key="8">
    <source>
        <dbReference type="EMBL" id="KAL0484773.1"/>
    </source>
</evidence>
<dbReference type="PROSITE" id="PS00138">
    <property type="entry name" value="SUBTILASE_SER"/>
    <property type="match status" value="1"/>
</dbReference>
<evidence type="ECO:0000256" key="3">
    <source>
        <dbReference type="ARBA" id="ARBA00022801"/>
    </source>
</evidence>
<dbReference type="PRINTS" id="PR00723">
    <property type="entry name" value="SUBTILISIN"/>
</dbReference>
<dbReference type="PANTHER" id="PTHR43806:SF11">
    <property type="entry name" value="CEREVISIN-RELATED"/>
    <property type="match status" value="1"/>
</dbReference>
<comment type="similarity">
    <text evidence="1 5">Belongs to the peptidase S8 family.</text>
</comment>
<feature type="domain" description="Peptidase S8/S53" evidence="7">
    <location>
        <begin position="202"/>
        <end position="452"/>
    </location>
</feature>
<evidence type="ECO:0000256" key="4">
    <source>
        <dbReference type="ARBA" id="ARBA00022825"/>
    </source>
</evidence>
<dbReference type="InterPro" id="IPR015500">
    <property type="entry name" value="Peptidase_S8_subtilisin-rel"/>
</dbReference>
<dbReference type="PROSITE" id="PS51892">
    <property type="entry name" value="SUBTILASE"/>
    <property type="match status" value="1"/>
</dbReference>
<keyword evidence="2 8" id="KW-0645">Protease</keyword>
<keyword evidence="3" id="KW-0378">Hydrolase</keyword>
<feature type="chain" id="PRO_5043498180" evidence="6">
    <location>
        <begin position="20"/>
        <end position="471"/>
    </location>
</feature>
<proteinExistence type="inferred from homology"/>
<sequence>MRTLITLVALLATLVICESKYQLVVQVANRGDLPLLRKFMSQNDFDTERISMTHTVDDETFNHFANSVNGPSKSLEQLSRYINVDLAPYDPKSNNNDQQEQERLQSQLLQLPFVTAAYLKSLPEDPTIVEDFSHIHDANQTPLFVEKQGYLNGPGGFNVKAIHALPGGKGENVKVIDVERGWTFEHEDLKESEGKVVYGTPASYDEFHHGTAVTGIISANDNDFGVTGIAPKSKILGSCYTNEKAFPNVPLSILAAAKAVDPGDVMLIEIQAPGPEGKVIAMEYWPDNFHALKVATESGVIVFEAAGNGDANFDSPAYNRGGPGFPADWKNPFNRSLADSGAILVGAGSSGNSTKRLYFSNYGSAVDVHGWGQNVASIGYGDLYRGEGTRERSKYYTNSFSGTSSATPCVSGCIAALQSWVKTGAVSGKKLLTPADVRSLLRRTGRAQEDPEKRIGNRPDLEQLINALKSK</sequence>
<dbReference type="SUPFAM" id="SSF52743">
    <property type="entry name" value="Subtilisin-like"/>
    <property type="match status" value="1"/>
</dbReference>
<dbReference type="InterPro" id="IPR036852">
    <property type="entry name" value="Peptidase_S8/S53_dom_sf"/>
</dbReference>
<dbReference type="InterPro" id="IPR023828">
    <property type="entry name" value="Peptidase_S8_Ser-AS"/>
</dbReference>
<organism evidence="8 9">
    <name type="scientific">Acrasis kona</name>
    <dbReference type="NCBI Taxonomy" id="1008807"/>
    <lineage>
        <taxon>Eukaryota</taxon>
        <taxon>Discoba</taxon>
        <taxon>Heterolobosea</taxon>
        <taxon>Tetramitia</taxon>
        <taxon>Eutetramitia</taxon>
        <taxon>Acrasidae</taxon>
        <taxon>Acrasis</taxon>
    </lineage>
</organism>
<gene>
    <name evidence="8" type="ORF">AKO1_003680</name>
</gene>
<reference evidence="8 9" key="1">
    <citation type="submission" date="2024-03" db="EMBL/GenBank/DDBJ databases">
        <title>The Acrasis kona genome and developmental transcriptomes reveal deep origins of eukaryotic multicellular pathways.</title>
        <authorList>
            <person name="Sheikh S."/>
            <person name="Fu C.-J."/>
            <person name="Brown M.W."/>
            <person name="Baldauf S.L."/>
        </authorList>
    </citation>
    <scope>NUCLEOTIDE SEQUENCE [LARGE SCALE GENOMIC DNA]</scope>
    <source>
        <strain evidence="8 9">ATCC MYA-3509</strain>
    </source>
</reference>
<protein>
    <submittedName>
        <fullName evidence="8">Intracellular serine protease</fullName>
    </submittedName>
</protein>
<comment type="caution">
    <text evidence="5">Lacks conserved residue(s) required for the propagation of feature annotation.</text>
</comment>
<evidence type="ECO:0000313" key="9">
    <source>
        <dbReference type="Proteomes" id="UP001431209"/>
    </source>
</evidence>
<dbReference type="Pfam" id="PF00082">
    <property type="entry name" value="Peptidase_S8"/>
    <property type="match status" value="1"/>
</dbReference>
<evidence type="ECO:0000256" key="6">
    <source>
        <dbReference type="SAM" id="SignalP"/>
    </source>
</evidence>
<keyword evidence="6" id="KW-0732">Signal</keyword>
<evidence type="ECO:0000256" key="1">
    <source>
        <dbReference type="ARBA" id="ARBA00011073"/>
    </source>
</evidence>
<dbReference type="PANTHER" id="PTHR43806">
    <property type="entry name" value="PEPTIDASE S8"/>
    <property type="match status" value="1"/>
</dbReference>
<comment type="caution">
    <text evidence="8">The sequence shown here is derived from an EMBL/GenBank/DDBJ whole genome shotgun (WGS) entry which is preliminary data.</text>
</comment>
<dbReference type="GO" id="GO:0004252">
    <property type="term" value="F:serine-type endopeptidase activity"/>
    <property type="evidence" value="ECO:0007669"/>
    <property type="project" value="InterPro"/>
</dbReference>